<reference evidence="1" key="1">
    <citation type="journal article" date="2015" name="PeerJ">
        <title>First genomic representation of candidate bacterial phylum KSB3 points to enhanced environmental sensing as a trigger of wastewater bulking.</title>
        <authorList>
            <person name="Sekiguchi Y."/>
            <person name="Ohashi A."/>
            <person name="Parks D.H."/>
            <person name="Yamauchi T."/>
            <person name="Tyson G.W."/>
            <person name="Hugenholtz P."/>
        </authorList>
    </citation>
    <scope>NUCLEOTIDE SEQUENCE [LARGE SCALE GENOMIC DNA]</scope>
</reference>
<proteinExistence type="predicted"/>
<protein>
    <recommendedName>
        <fullName evidence="3">GNAT family N-acetyltransferase</fullName>
    </recommendedName>
</protein>
<sequence>MQQARPEDADALAQFLNEQGRRFQFFPTVAPNSFLANVPGQPALEDFYLLKSAQGDILACGAFWNQAAYKQYLVQGYGGFFKMLAPVSRWQPLVGMPALPKPGERLRFFTLSYWVVKDDDPALFRKFLDGIPAVAATYPFYLVGVHETHPLRPVLQHRPHVSYKSRVYTVGWPHQQPMIRNVNPDLPVYLECGML</sequence>
<organism evidence="1">
    <name type="scientific">Candidatus Moduliflexus flocculans</name>
    <dbReference type="NCBI Taxonomy" id="1499966"/>
    <lineage>
        <taxon>Bacteria</taxon>
        <taxon>Candidatus Moduliflexota</taxon>
        <taxon>Candidatus Moduliflexia</taxon>
        <taxon>Candidatus Moduliflexales</taxon>
        <taxon>Candidatus Moduliflexaceae</taxon>
    </lineage>
</organism>
<dbReference type="Proteomes" id="UP000030700">
    <property type="component" value="Unassembled WGS sequence"/>
</dbReference>
<dbReference type="AlphaFoldDB" id="A0A0S6W437"/>
<evidence type="ECO:0000313" key="2">
    <source>
        <dbReference type="Proteomes" id="UP000030700"/>
    </source>
</evidence>
<evidence type="ECO:0000313" key="1">
    <source>
        <dbReference type="EMBL" id="GAK53250.1"/>
    </source>
</evidence>
<name>A0A0S6W437_9BACT</name>
<dbReference type="HOGENOM" id="CLU_1393930_0_0_0"/>
<keyword evidence="2" id="KW-1185">Reference proteome</keyword>
<evidence type="ECO:0008006" key="3">
    <source>
        <dbReference type="Google" id="ProtNLM"/>
    </source>
</evidence>
<accession>A0A0S6W437</accession>
<dbReference type="EMBL" id="DF820459">
    <property type="protein sequence ID" value="GAK53250.1"/>
    <property type="molecule type" value="Genomic_DNA"/>
</dbReference>
<dbReference type="STRING" id="1499966.U14_04515"/>
<gene>
    <name evidence="1" type="ORF">U14_04515</name>
</gene>